<dbReference type="AlphaFoldDB" id="A0A9P4UHY0"/>
<evidence type="ECO:0000256" key="1">
    <source>
        <dbReference type="SAM" id="MobiDB-lite"/>
    </source>
</evidence>
<protein>
    <submittedName>
        <fullName evidence="2">Uncharacterized protein</fullName>
    </submittedName>
</protein>
<feature type="compositionally biased region" description="Basic residues" evidence="1">
    <location>
        <begin position="137"/>
        <end position="156"/>
    </location>
</feature>
<evidence type="ECO:0000313" key="2">
    <source>
        <dbReference type="EMBL" id="KAF2451116.1"/>
    </source>
</evidence>
<sequence>MATHVRVALSSVDDPERTILIWRDIPYESLKEEAYRSFHHSPDIHDVHFHTARKDFENCRCQYELSPSFWKVHEYTTGEVNENGELLVWAHFMPKPQQRESPYNDVASVAESEDVMQAAHRGENLDRLFTNRGHPYVRRSARPRGKKTAYRRRRQAISRGESQDTVIEEEDVVIGPPDKAVPKFDARVHSALPIDATVEKYTIDFEEACNDNTEDQFNTTKTHITQKSKEARRQIASARLIYGTYGVTASTPCDHCAREGKSCRLYHPLLYTETWHDVNKQWQVNKYGRRACALCVGRANIRQSCNAQYARYTQ</sequence>
<dbReference type="Proteomes" id="UP000799764">
    <property type="component" value="Unassembled WGS sequence"/>
</dbReference>
<accession>A0A9P4UHY0</accession>
<reference evidence="2" key="1">
    <citation type="journal article" date="2020" name="Stud. Mycol.">
        <title>101 Dothideomycetes genomes: a test case for predicting lifestyles and emergence of pathogens.</title>
        <authorList>
            <person name="Haridas S."/>
            <person name="Albert R."/>
            <person name="Binder M."/>
            <person name="Bloem J."/>
            <person name="Labutti K."/>
            <person name="Salamov A."/>
            <person name="Andreopoulos B."/>
            <person name="Baker S."/>
            <person name="Barry K."/>
            <person name="Bills G."/>
            <person name="Bluhm B."/>
            <person name="Cannon C."/>
            <person name="Castanera R."/>
            <person name="Culley D."/>
            <person name="Daum C."/>
            <person name="Ezra D."/>
            <person name="Gonzalez J."/>
            <person name="Henrissat B."/>
            <person name="Kuo A."/>
            <person name="Liang C."/>
            <person name="Lipzen A."/>
            <person name="Lutzoni F."/>
            <person name="Magnuson J."/>
            <person name="Mondo S."/>
            <person name="Nolan M."/>
            <person name="Ohm R."/>
            <person name="Pangilinan J."/>
            <person name="Park H.-J."/>
            <person name="Ramirez L."/>
            <person name="Alfaro M."/>
            <person name="Sun H."/>
            <person name="Tritt A."/>
            <person name="Yoshinaga Y."/>
            <person name="Zwiers L.-H."/>
            <person name="Turgeon B."/>
            <person name="Goodwin S."/>
            <person name="Spatafora J."/>
            <person name="Crous P."/>
            <person name="Grigoriev I."/>
        </authorList>
    </citation>
    <scope>NUCLEOTIDE SEQUENCE</scope>
    <source>
        <strain evidence="2">CBS 690.94</strain>
    </source>
</reference>
<evidence type="ECO:0000313" key="3">
    <source>
        <dbReference type="Proteomes" id="UP000799764"/>
    </source>
</evidence>
<dbReference type="EMBL" id="MU001493">
    <property type="protein sequence ID" value="KAF2451116.1"/>
    <property type="molecule type" value="Genomic_DNA"/>
</dbReference>
<keyword evidence="3" id="KW-1185">Reference proteome</keyword>
<dbReference type="OrthoDB" id="3733663at2759"/>
<feature type="region of interest" description="Disordered" evidence="1">
    <location>
        <begin position="137"/>
        <end position="163"/>
    </location>
</feature>
<organism evidence="2 3">
    <name type="scientific">Karstenula rhodostoma CBS 690.94</name>
    <dbReference type="NCBI Taxonomy" id="1392251"/>
    <lineage>
        <taxon>Eukaryota</taxon>
        <taxon>Fungi</taxon>
        <taxon>Dikarya</taxon>
        <taxon>Ascomycota</taxon>
        <taxon>Pezizomycotina</taxon>
        <taxon>Dothideomycetes</taxon>
        <taxon>Pleosporomycetidae</taxon>
        <taxon>Pleosporales</taxon>
        <taxon>Massarineae</taxon>
        <taxon>Didymosphaeriaceae</taxon>
        <taxon>Karstenula</taxon>
    </lineage>
</organism>
<gene>
    <name evidence="2" type="ORF">P171DRAFT_469220</name>
</gene>
<name>A0A9P4UHY0_9PLEO</name>
<proteinExistence type="predicted"/>
<comment type="caution">
    <text evidence="2">The sequence shown here is derived from an EMBL/GenBank/DDBJ whole genome shotgun (WGS) entry which is preliminary data.</text>
</comment>